<protein>
    <submittedName>
        <fullName evidence="2">Uncharacterized protein</fullName>
    </submittedName>
</protein>
<keyword evidence="3" id="KW-1185">Reference proteome</keyword>
<evidence type="ECO:0000313" key="2">
    <source>
        <dbReference type="EMBL" id="CAF30282.1"/>
    </source>
</evidence>
<accession>Q6LZA3</accession>
<dbReference type="Proteomes" id="UP000000590">
    <property type="component" value="Chromosome"/>
</dbReference>
<dbReference type="EnsemblBacteria" id="CAF30282">
    <property type="protein sequence ID" value="CAF30282"/>
    <property type="gene ID" value="MMP0726"/>
</dbReference>
<proteinExistence type="predicted"/>
<feature type="transmembrane region" description="Helical" evidence="1">
    <location>
        <begin position="33"/>
        <end position="53"/>
    </location>
</feature>
<sequence length="93" mass="10709">MYVNYWIELLKSEGVNMGLDINLKSYFKKDISYVLFNVLLVIFGISVILRLFYGPFCGIIPYWIELVPKLEVFLGGISVLLILGVLITEYILK</sequence>
<gene>
    <name evidence="2" type="ordered locus">MMP0726</name>
</gene>
<dbReference type="eggNOG" id="arCOG06630">
    <property type="taxonomic scope" value="Archaea"/>
</dbReference>
<dbReference type="PATRIC" id="fig|267377.15.peg.743"/>
<dbReference type="AlphaFoldDB" id="Q6LZA3"/>
<keyword evidence="1" id="KW-0472">Membrane</keyword>
<reference evidence="2 3" key="1">
    <citation type="journal article" date="2004" name="J. Bacteriol.">
        <title>Complete genome sequence of the genetically tractable hydrogenotrophic methanogen Methanococcus maripaludis.</title>
        <authorList>
            <person name="Hendrickson E.L."/>
            <person name="Kaul R."/>
            <person name="Zhou Y."/>
            <person name="Bovee D."/>
            <person name="Chapman P."/>
            <person name="Chung J."/>
            <person name="Conway de Macario E."/>
            <person name="Dodsworth J.A."/>
            <person name="Gillett W."/>
            <person name="Graham D.E."/>
            <person name="Hackett M."/>
            <person name="Haydock A.K."/>
            <person name="Kang A."/>
            <person name="Land M.L."/>
            <person name="Levy R."/>
            <person name="Lie T.J."/>
            <person name="Major T.A."/>
            <person name="Moore B.C."/>
            <person name="Porat I."/>
            <person name="Palmeiri A."/>
            <person name="Rouse G."/>
            <person name="Saenphimmachak C."/>
            <person name="Soll D."/>
            <person name="Van Dien S."/>
            <person name="Wang T."/>
            <person name="Whitman W.B."/>
            <person name="Xia Q."/>
            <person name="Zhang Y."/>
            <person name="Larimer F.W."/>
            <person name="Olson M.V."/>
            <person name="Leigh J.A."/>
        </authorList>
    </citation>
    <scope>NUCLEOTIDE SEQUENCE [LARGE SCALE GENOMIC DNA]</scope>
    <source>
        <strain evidence="3">S2 / LL</strain>
    </source>
</reference>
<evidence type="ECO:0000313" key="3">
    <source>
        <dbReference type="Proteomes" id="UP000000590"/>
    </source>
</evidence>
<dbReference type="EMBL" id="BX950229">
    <property type="protein sequence ID" value="CAF30282.1"/>
    <property type="molecule type" value="Genomic_DNA"/>
</dbReference>
<evidence type="ECO:0000256" key="1">
    <source>
        <dbReference type="SAM" id="Phobius"/>
    </source>
</evidence>
<feature type="transmembrane region" description="Helical" evidence="1">
    <location>
        <begin position="73"/>
        <end position="92"/>
    </location>
</feature>
<dbReference type="HOGENOM" id="CLU_180509_0_0_2"/>
<name>Q6LZA3_METMP</name>
<dbReference type="KEGG" id="mmp:MMP0726"/>
<organism evidence="3">
    <name type="scientific">Methanococcus maripaludis (strain DSM 14266 / JCM 13030 / NBRC 101832 / S2 / LL)</name>
    <dbReference type="NCBI Taxonomy" id="267377"/>
    <lineage>
        <taxon>Archaea</taxon>
        <taxon>Methanobacteriati</taxon>
        <taxon>Methanobacteriota</taxon>
        <taxon>Methanomada group</taxon>
        <taxon>Methanococci</taxon>
        <taxon>Methanococcales</taxon>
        <taxon>Methanococcaceae</taxon>
        <taxon>Methanococcus</taxon>
    </lineage>
</organism>
<keyword evidence="1" id="KW-1133">Transmembrane helix</keyword>
<keyword evidence="1" id="KW-0812">Transmembrane</keyword>